<keyword evidence="10" id="KW-1185">Reference proteome</keyword>
<evidence type="ECO:0000256" key="1">
    <source>
        <dbReference type="ARBA" id="ARBA00004651"/>
    </source>
</evidence>
<dbReference type="InterPro" id="IPR052017">
    <property type="entry name" value="TSUP"/>
</dbReference>
<organism evidence="9 10">
    <name type="scientific">Collinsella acetigenes</name>
    <dbReference type="NCBI Taxonomy" id="2713419"/>
    <lineage>
        <taxon>Bacteria</taxon>
        <taxon>Bacillati</taxon>
        <taxon>Actinomycetota</taxon>
        <taxon>Coriobacteriia</taxon>
        <taxon>Coriobacteriales</taxon>
        <taxon>Coriobacteriaceae</taxon>
        <taxon>Collinsella</taxon>
    </lineage>
</organism>
<gene>
    <name evidence="9" type="ORF">HF320_06865</name>
</gene>
<comment type="similarity">
    <text evidence="2 8">Belongs to the 4-toluene sulfonate uptake permease (TSUP) (TC 2.A.102) family.</text>
</comment>
<keyword evidence="5 8" id="KW-0812">Transmembrane</keyword>
<keyword evidence="7 8" id="KW-0472">Membrane</keyword>
<keyword evidence="6 8" id="KW-1133">Transmembrane helix</keyword>
<reference evidence="9 10" key="1">
    <citation type="submission" date="2020-04" db="EMBL/GenBank/DDBJ databases">
        <title>Collinsella sp. KGMB02528 nov., an anaerobic actinobacterium isolated from human feces.</title>
        <authorList>
            <person name="Han K.-I."/>
            <person name="Eom M.K."/>
            <person name="Kim J.-S."/>
            <person name="Lee K.C."/>
            <person name="Suh M.K."/>
            <person name="Park S.-H."/>
            <person name="Lee J.H."/>
            <person name="Kang S.W."/>
            <person name="Park J.-E."/>
            <person name="Oh B.S."/>
            <person name="Yu S.Y."/>
            <person name="Choi S.-H."/>
            <person name="Lee D.H."/>
            <person name="Yoon H."/>
            <person name="Kim B.-Y."/>
            <person name="Lee J.H."/>
            <person name="Lee J.-S."/>
        </authorList>
    </citation>
    <scope>NUCLEOTIDE SEQUENCE [LARGE SCALE GENOMIC DNA]</scope>
    <source>
        <strain evidence="9 10">KGMB02528</strain>
    </source>
</reference>
<evidence type="ECO:0000256" key="2">
    <source>
        <dbReference type="ARBA" id="ARBA00009142"/>
    </source>
</evidence>
<dbReference type="InterPro" id="IPR002781">
    <property type="entry name" value="TM_pro_TauE-like"/>
</dbReference>
<feature type="transmembrane region" description="Helical" evidence="8">
    <location>
        <begin position="41"/>
        <end position="62"/>
    </location>
</feature>
<feature type="transmembrane region" description="Helical" evidence="8">
    <location>
        <begin position="188"/>
        <end position="205"/>
    </location>
</feature>
<evidence type="ECO:0000256" key="5">
    <source>
        <dbReference type="ARBA" id="ARBA00022692"/>
    </source>
</evidence>
<evidence type="ECO:0000256" key="7">
    <source>
        <dbReference type="ARBA" id="ARBA00023136"/>
    </source>
</evidence>
<dbReference type="EMBL" id="JABBCP010000005">
    <property type="protein sequence ID" value="NMF56045.1"/>
    <property type="molecule type" value="Genomic_DNA"/>
</dbReference>
<sequence length="267" mass="28694">MTPMTYLAIGFAAVMFGIDKSLASGAGLLSVATLTAVMPAHQASGLTLLMAICADWSAIWAYRGNVSVKSLVRLIPFVIVGICGGIAFLYVADNAAMRRTIGIILAVFVGMYFLNLIRKRLSSNPEASSEKTPREDTGVSDAERGGKAAAFSWLKRIVCGILAGFTTMVANAAGPVTAIFFLSENLPVIRFLGTTAWFYLIVNLIKLPISIHLGMITWAGFLSMAWTIPLIIITVMIGRAIASHVSQEVFTKLIYVLSVFAVIKLLI</sequence>
<evidence type="ECO:0000256" key="6">
    <source>
        <dbReference type="ARBA" id="ARBA00022989"/>
    </source>
</evidence>
<dbReference type="Pfam" id="PF01925">
    <property type="entry name" value="TauE"/>
    <property type="match status" value="1"/>
</dbReference>
<keyword evidence="4 8" id="KW-1003">Cell membrane</keyword>
<feature type="transmembrane region" description="Helical" evidence="8">
    <location>
        <begin position="98"/>
        <end position="117"/>
    </location>
</feature>
<evidence type="ECO:0000313" key="10">
    <source>
        <dbReference type="Proteomes" id="UP000546970"/>
    </source>
</evidence>
<feature type="transmembrane region" description="Helical" evidence="8">
    <location>
        <begin position="74"/>
        <end position="92"/>
    </location>
</feature>
<dbReference type="GO" id="GO:0005886">
    <property type="term" value="C:plasma membrane"/>
    <property type="evidence" value="ECO:0007669"/>
    <property type="project" value="UniProtKB-SubCell"/>
</dbReference>
<evidence type="ECO:0000256" key="4">
    <source>
        <dbReference type="ARBA" id="ARBA00022475"/>
    </source>
</evidence>
<evidence type="ECO:0000256" key="3">
    <source>
        <dbReference type="ARBA" id="ARBA00022448"/>
    </source>
</evidence>
<comment type="subcellular location">
    <subcellularLocation>
        <location evidence="1 8">Cell membrane</location>
        <topology evidence="1 8">Multi-pass membrane protein</topology>
    </subcellularLocation>
</comment>
<dbReference type="RefSeq" id="WP_169277661.1">
    <property type="nucleotide sequence ID" value="NZ_JABBCP010000005.1"/>
</dbReference>
<comment type="caution">
    <text evidence="9">The sequence shown here is derived from an EMBL/GenBank/DDBJ whole genome shotgun (WGS) entry which is preliminary data.</text>
</comment>
<dbReference type="PANTHER" id="PTHR30269:SF23">
    <property type="entry name" value="MEMBRANE TRANSPORTER PROTEIN YDHB-RELATED"/>
    <property type="match status" value="1"/>
</dbReference>
<name>A0A7X9YJA4_9ACTN</name>
<protein>
    <recommendedName>
        <fullName evidence="8">Probable membrane transporter protein</fullName>
    </recommendedName>
</protein>
<proteinExistence type="inferred from homology"/>
<feature type="transmembrane region" description="Helical" evidence="8">
    <location>
        <begin position="157"/>
        <end position="182"/>
    </location>
</feature>
<accession>A0A7X9YJA4</accession>
<feature type="transmembrane region" description="Helical" evidence="8">
    <location>
        <begin position="217"/>
        <end position="237"/>
    </location>
</feature>
<evidence type="ECO:0000313" key="9">
    <source>
        <dbReference type="EMBL" id="NMF56045.1"/>
    </source>
</evidence>
<feature type="transmembrane region" description="Helical" evidence="8">
    <location>
        <begin position="249"/>
        <end position="266"/>
    </location>
</feature>
<keyword evidence="3" id="KW-0813">Transport</keyword>
<evidence type="ECO:0000256" key="8">
    <source>
        <dbReference type="RuleBase" id="RU363041"/>
    </source>
</evidence>
<dbReference type="PANTHER" id="PTHR30269">
    <property type="entry name" value="TRANSMEMBRANE PROTEIN YFCA"/>
    <property type="match status" value="1"/>
</dbReference>
<dbReference type="AlphaFoldDB" id="A0A7X9YJA4"/>
<dbReference type="Proteomes" id="UP000546970">
    <property type="component" value="Unassembled WGS sequence"/>
</dbReference>